<protein>
    <submittedName>
        <fullName evidence="1">Uncharacterized protein</fullName>
    </submittedName>
</protein>
<dbReference type="EMBL" id="KV454426">
    <property type="protein sequence ID" value="ODQ82883.1"/>
    <property type="molecule type" value="Genomic_DNA"/>
</dbReference>
<dbReference type="AlphaFoldDB" id="A0A1E3QYY9"/>
<dbReference type="GeneID" id="30145475"/>
<gene>
    <name evidence="1" type="ORF">BABINDRAFT_159378</name>
</gene>
<dbReference type="Proteomes" id="UP000094336">
    <property type="component" value="Unassembled WGS sequence"/>
</dbReference>
<dbReference type="RefSeq" id="XP_018988211.1">
    <property type="nucleotide sequence ID" value="XM_019127622.1"/>
</dbReference>
<proteinExistence type="predicted"/>
<keyword evidence="2" id="KW-1185">Reference proteome</keyword>
<evidence type="ECO:0000313" key="2">
    <source>
        <dbReference type="Proteomes" id="UP000094336"/>
    </source>
</evidence>
<organism evidence="1 2">
    <name type="scientific">Babjeviella inositovora NRRL Y-12698</name>
    <dbReference type="NCBI Taxonomy" id="984486"/>
    <lineage>
        <taxon>Eukaryota</taxon>
        <taxon>Fungi</taxon>
        <taxon>Dikarya</taxon>
        <taxon>Ascomycota</taxon>
        <taxon>Saccharomycotina</taxon>
        <taxon>Pichiomycetes</taxon>
        <taxon>Serinales incertae sedis</taxon>
        <taxon>Babjeviella</taxon>
    </lineage>
</organism>
<accession>A0A1E3QYY9</accession>
<name>A0A1E3QYY9_9ASCO</name>
<evidence type="ECO:0000313" key="1">
    <source>
        <dbReference type="EMBL" id="ODQ82883.1"/>
    </source>
</evidence>
<sequence>MACVTGLISVPCFAKWLRIEDLYLGAKTRENLVGVGRLGCLCTTSLNNFYQDVLHTNISKG</sequence>
<reference evidence="2" key="1">
    <citation type="submission" date="2016-05" db="EMBL/GenBank/DDBJ databases">
        <title>Comparative genomics of biotechnologically important yeasts.</title>
        <authorList>
            <consortium name="DOE Joint Genome Institute"/>
            <person name="Riley R."/>
            <person name="Haridas S."/>
            <person name="Wolfe K.H."/>
            <person name="Lopes M.R."/>
            <person name="Hittinger C.T."/>
            <person name="Goker M."/>
            <person name="Salamov A."/>
            <person name="Wisecaver J."/>
            <person name="Long T.M."/>
            <person name="Aerts A.L."/>
            <person name="Barry K."/>
            <person name="Choi C."/>
            <person name="Clum A."/>
            <person name="Coughlan A.Y."/>
            <person name="Deshpande S."/>
            <person name="Douglass A.P."/>
            <person name="Hanson S.J."/>
            <person name="Klenk H.-P."/>
            <person name="Labutti K."/>
            <person name="Lapidus A."/>
            <person name="Lindquist E."/>
            <person name="Lipzen A."/>
            <person name="Meier-Kolthoff J.P."/>
            <person name="Ohm R.A."/>
            <person name="Otillar R.P."/>
            <person name="Pangilinan J."/>
            <person name="Peng Y."/>
            <person name="Rokas A."/>
            <person name="Rosa C.A."/>
            <person name="Scheuner C."/>
            <person name="Sibirny A.A."/>
            <person name="Slot J.C."/>
            <person name="Stielow J.B."/>
            <person name="Sun H."/>
            <person name="Kurtzman C.P."/>
            <person name="Blackwell M."/>
            <person name="Grigoriev I.V."/>
            <person name="Jeffries T.W."/>
        </authorList>
    </citation>
    <scope>NUCLEOTIDE SEQUENCE [LARGE SCALE GENOMIC DNA]</scope>
    <source>
        <strain evidence="2">NRRL Y-12698</strain>
    </source>
</reference>